<sequence>MKENDDLQPTNSGRPEDDMGQAQDQNPNVTPDPVTPDENETLPETPDLDKDSDEISDLEPAREELIPLDDVAVQPSASDIHDVNEDPTSGNGNGGGSKGWMIASLLLAAALIVVLIVNPFAKNSGKEAVASINNVDITKDKLYDSLVKAGGEQTLEALITEELLKQELDKKSIKITDAQINEEIESLKSMFPSEEDFNTAMSSSGMTMDVLKDQTKMQLELTQLMGDKVKVTDEEVKEVYDQYKDSFATPEEVRASHILVETKEEAQKIIKQLQDGADFAAIAKEKNQDATKETGGDLDFFARDSGMDKAFEDAAFKLKKGDITTEPVKSSFGYHVIKVTDRKEATNPTYEDKKEDIRKQLVSTKVNEQSVAYMQELKDKAKITNSLEKKEDKAASETGESSAK</sequence>
<keyword evidence="16" id="KW-1185">Reference proteome</keyword>
<keyword evidence="4 11" id="KW-1003">Cell membrane</keyword>
<evidence type="ECO:0000256" key="6">
    <source>
        <dbReference type="ARBA" id="ARBA00023110"/>
    </source>
</evidence>
<evidence type="ECO:0000256" key="1">
    <source>
        <dbReference type="ARBA" id="ARBA00000971"/>
    </source>
</evidence>
<dbReference type="Proteomes" id="UP000192940">
    <property type="component" value="Chromosome I"/>
</dbReference>
<dbReference type="RefSeq" id="WP_208918780.1">
    <property type="nucleotide sequence ID" value="NZ_LT840184.1"/>
</dbReference>
<dbReference type="InterPro" id="IPR000297">
    <property type="entry name" value="PPIase_PpiC"/>
</dbReference>
<reference evidence="15 16" key="1">
    <citation type="submission" date="2017-04" db="EMBL/GenBank/DDBJ databases">
        <authorList>
            <person name="Afonso C.L."/>
            <person name="Miller P.J."/>
            <person name="Scott M.A."/>
            <person name="Spackman E."/>
            <person name="Goraichik I."/>
            <person name="Dimitrov K.M."/>
            <person name="Suarez D.L."/>
            <person name="Swayne D.E."/>
        </authorList>
    </citation>
    <scope>NUCLEOTIDE SEQUENCE [LARGE SCALE GENOMIC DNA]</scope>
    <source>
        <strain evidence="15 16">N3/975</strain>
    </source>
</reference>
<comment type="similarity">
    <text evidence="3 11">Belongs to the PrsA family.</text>
</comment>
<comment type="function">
    <text evidence="11">Plays a major role in protein secretion by helping the post-translocational extracellular folding of several secreted proteins.</text>
</comment>
<name>A0A1X7H7C0_9BACL</name>
<dbReference type="Pfam" id="PF13624">
    <property type="entry name" value="SurA_N_3"/>
    <property type="match status" value="1"/>
</dbReference>
<evidence type="ECO:0000256" key="12">
    <source>
        <dbReference type="SAM" id="MobiDB-lite"/>
    </source>
</evidence>
<protein>
    <recommendedName>
        <fullName evidence="11">Foldase protein PrsA</fullName>
        <ecNumber evidence="11">5.2.1.8</ecNumber>
    </recommendedName>
</protein>
<keyword evidence="6 11" id="KW-0697">Rotamase</keyword>
<dbReference type="PANTHER" id="PTHR47245">
    <property type="entry name" value="PEPTIDYLPROLYL ISOMERASE"/>
    <property type="match status" value="1"/>
</dbReference>
<evidence type="ECO:0000313" key="15">
    <source>
        <dbReference type="EMBL" id="SMF81042.1"/>
    </source>
</evidence>
<keyword evidence="13" id="KW-0812">Transmembrane</keyword>
<dbReference type="GO" id="GO:0006457">
    <property type="term" value="P:protein folding"/>
    <property type="evidence" value="ECO:0007669"/>
    <property type="project" value="UniProtKB-UniRule"/>
</dbReference>
<dbReference type="GO" id="GO:0005886">
    <property type="term" value="C:plasma membrane"/>
    <property type="evidence" value="ECO:0007669"/>
    <property type="project" value="UniProtKB-SubCell"/>
</dbReference>
<feature type="region of interest" description="Disordered" evidence="12">
    <location>
        <begin position="1"/>
        <end position="69"/>
    </location>
</feature>
<dbReference type="SUPFAM" id="SSF54534">
    <property type="entry name" value="FKBP-like"/>
    <property type="match status" value="1"/>
</dbReference>
<dbReference type="SUPFAM" id="SSF109998">
    <property type="entry name" value="Triger factor/SurA peptide-binding domain-like"/>
    <property type="match status" value="1"/>
</dbReference>
<dbReference type="InterPro" id="IPR027304">
    <property type="entry name" value="Trigger_fact/SurA_dom_sf"/>
</dbReference>
<evidence type="ECO:0000313" key="16">
    <source>
        <dbReference type="Proteomes" id="UP000192940"/>
    </source>
</evidence>
<accession>A0A1X7H7C0</accession>
<dbReference type="GO" id="GO:0003755">
    <property type="term" value="F:peptidyl-prolyl cis-trans isomerase activity"/>
    <property type="evidence" value="ECO:0007669"/>
    <property type="project" value="UniProtKB-UniRule"/>
</dbReference>
<evidence type="ECO:0000256" key="11">
    <source>
        <dbReference type="HAMAP-Rule" id="MF_01145"/>
    </source>
</evidence>
<evidence type="ECO:0000256" key="7">
    <source>
        <dbReference type="ARBA" id="ARBA00023136"/>
    </source>
</evidence>
<dbReference type="Gene3D" id="3.10.50.40">
    <property type="match status" value="1"/>
</dbReference>
<evidence type="ECO:0000256" key="10">
    <source>
        <dbReference type="ARBA" id="ARBA00023288"/>
    </source>
</evidence>
<evidence type="ECO:0000256" key="13">
    <source>
        <dbReference type="SAM" id="Phobius"/>
    </source>
</evidence>
<evidence type="ECO:0000259" key="14">
    <source>
        <dbReference type="PROSITE" id="PS50198"/>
    </source>
</evidence>
<comment type="subcellular location">
    <subcellularLocation>
        <location evidence="2">Cell membrane</location>
        <topology evidence="2">Lipid-anchor</topology>
    </subcellularLocation>
</comment>
<keyword evidence="7 11" id="KW-0472">Membrane</keyword>
<dbReference type="InterPro" id="IPR023059">
    <property type="entry name" value="Foldase_PrsA"/>
</dbReference>
<keyword evidence="5 11" id="KW-0732">Signal</keyword>
<keyword evidence="8" id="KW-0564">Palmitate</keyword>
<evidence type="ECO:0000256" key="9">
    <source>
        <dbReference type="ARBA" id="ARBA00023235"/>
    </source>
</evidence>
<dbReference type="InterPro" id="IPR046357">
    <property type="entry name" value="PPIase_dom_sf"/>
</dbReference>
<dbReference type="STRING" id="1313296.SAMN05661091_1922"/>
<evidence type="ECO:0000256" key="2">
    <source>
        <dbReference type="ARBA" id="ARBA00004193"/>
    </source>
</evidence>
<feature type="compositionally biased region" description="Basic and acidic residues" evidence="12">
    <location>
        <begin position="382"/>
        <end position="395"/>
    </location>
</feature>
<feature type="region of interest" description="Disordered" evidence="12">
    <location>
        <begin position="382"/>
        <end position="404"/>
    </location>
</feature>
<evidence type="ECO:0000256" key="5">
    <source>
        <dbReference type="ARBA" id="ARBA00022729"/>
    </source>
</evidence>
<proteinExistence type="inferred from homology"/>
<dbReference type="EC" id="5.2.1.8" evidence="11"/>
<dbReference type="PROSITE" id="PS50198">
    <property type="entry name" value="PPIC_PPIASE_2"/>
    <property type="match status" value="1"/>
</dbReference>
<dbReference type="EMBL" id="LT840184">
    <property type="protein sequence ID" value="SMF81042.1"/>
    <property type="molecule type" value="Genomic_DNA"/>
</dbReference>
<keyword evidence="13" id="KW-1133">Transmembrane helix</keyword>
<dbReference type="Gene3D" id="1.10.4030.10">
    <property type="entry name" value="Porin chaperone SurA, peptide-binding domain"/>
    <property type="match status" value="1"/>
</dbReference>
<feature type="transmembrane region" description="Helical" evidence="13">
    <location>
        <begin position="99"/>
        <end position="117"/>
    </location>
</feature>
<evidence type="ECO:0000256" key="8">
    <source>
        <dbReference type="ARBA" id="ARBA00023139"/>
    </source>
</evidence>
<dbReference type="InterPro" id="IPR050245">
    <property type="entry name" value="PrsA_foldase"/>
</dbReference>
<gene>
    <name evidence="11" type="primary">prsA</name>
    <name evidence="15" type="ORF">SAMN05661091_1922</name>
</gene>
<organism evidence="15 16">
    <name type="scientific">Paenibacillus uliginis N3/975</name>
    <dbReference type="NCBI Taxonomy" id="1313296"/>
    <lineage>
        <taxon>Bacteria</taxon>
        <taxon>Bacillati</taxon>
        <taxon>Bacillota</taxon>
        <taxon>Bacilli</taxon>
        <taxon>Bacillales</taxon>
        <taxon>Paenibacillaceae</taxon>
        <taxon>Paenibacillus</taxon>
    </lineage>
</organism>
<dbReference type="PANTHER" id="PTHR47245:SF1">
    <property type="entry name" value="FOLDASE PROTEIN PRSA"/>
    <property type="match status" value="1"/>
</dbReference>
<dbReference type="Pfam" id="PF13145">
    <property type="entry name" value="Rotamase_2"/>
    <property type="match status" value="1"/>
</dbReference>
<dbReference type="AlphaFoldDB" id="A0A1X7H7C0"/>
<evidence type="ECO:0000256" key="4">
    <source>
        <dbReference type="ARBA" id="ARBA00022475"/>
    </source>
</evidence>
<evidence type="ECO:0000256" key="3">
    <source>
        <dbReference type="ARBA" id="ARBA00006071"/>
    </source>
</evidence>
<comment type="catalytic activity">
    <reaction evidence="1 11">
        <text>[protein]-peptidylproline (omega=180) = [protein]-peptidylproline (omega=0)</text>
        <dbReference type="Rhea" id="RHEA:16237"/>
        <dbReference type="Rhea" id="RHEA-COMP:10747"/>
        <dbReference type="Rhea" id="RHEA-COMP:10748"/>
        <dbReference type="ChEBI" id="CHEBI:83833"/>
        <dbReference type="ChEBI" id="CHEBI:83834"/>
        <dbReference type="EC" id="5.2.1.8"/>
    </reaction>
</comment>
<keyword evidence="9 11" id="KW-0413">Isomerase</keyword>
<dbReference type="HAMAP" id="MF_01145">
    <property type="entry name" value="Foldase_PrsA"/>
    <property type="match status" value="1"/>
</dbReference>
<feature type="domain" description="PpiC" evidence="14">
    <location>
        <begin position="250"/>
        <end position="341"/>
    </location>
</feature>
<keyword evidence="10" id="KW-0449">Lipoprotein</keyword>